<feature type="non-terminal residue" evidence="2">
    <location>
        <position position="280"/>
    </location>
</feature>
<dbReference type="Proteomes" id="UP000504636">
    <property type="component" value="Unplaced"/>
</dbReference>
<evidence type="ECO:0000256" key="1">
    <source>
        <dbReference type="SAM" id="Phobius"/>
    </source>
</evidence>
<keyword evidence="1" id="KW-0472">Membrane</keyword>
<feature type="transmembrane region" description="Helical" evidence="1">
    <location>
        <begin position="251"/>
        <end position="272"/>
    </location>
</feature>
<sequence>TTDTLVLVTDSSIISQHNRGPITTLFVPPASCVQTLTLAYPNGDYGMQYGYGGRSYIDLACYPSASSLAKELGTSVDLTSYFTGTSADWASYYYSPAICPYGYYTAKTFSTTIDDPYDPPGSNVIAIGSETTAALCCPSGYDYQAFNHWCSSTITANQIIAYISPRVDGPKGWVPGPVSFSTYPAASYVWGNGVPVWYQGSDAAVLTAIPTMTPPSKSSTPRPTVSSTIPPTMTPIASIPSKPSLSTGTKVGMGVGIPLVTCAAIAIIFFFFRSRRRRHV</sequence>
<organism evidence="2">
    <name type="scientific">Mytilinidion resinicola</name>
    <dbReference type="NCBI Taxonomy" id="574789"/>
    <lineage>
        <taxon>Eukaryota</taxon>
        <taxon>Fungi</taxon>
        <taxon>Dikarya</taxon>
        <taxon>Ascomycota</taxon>
        <taxon>Pezizomycotina</taxon>
        <taxon>Dothideomycetes</taxon>
        <taxon>Pleosporomycetidae</taxon>
        <taxon>Mytilinidiales</taxon>
        <taxon>Mytilinidiaceae</taxon>
        <taxon>Mytilinidion</taxon>
    </lineage>
</organism>
<dbReference type="GeneID" id="54455703"/>
<reference evidence="4" key="3">
    <citation type="submission" date="2025-04" db="UniProtKB">
        <authorList>
            <consortium name="RefSeq"/>
        </authorList>
    </citation>
    <scope>IDENTIFICATION</scope>
    <source>
        <strain evidence="4">CBS 304.34</strain>
    </source>
</reference>
<keyword evidence="1" id="KW-0812">Transmembrane</keyword>
<accession>A0A6A6XYL1</accession>
<reference evidence="4" key="2">
    <citation type="submission" date="2020-04" db="EMBL/GenBank/DDBJ databases">
        <authorList>
            <consortium name="NCBI Genome Project"/>
        </authorList>
    </citation>
    <scope>NUCLEOTIDE SEQUENCE</scope>
    <source>
        <strain evidence="4">CBS 304.34</strain>
    </source>
</reference>
<keyword evidence="1" id="KW-1133">Transmembrane helix</keyword>
<dbReference type="EMBL" id="MU003729">
    <property type="protein sequence ID" value="KAF2801510.1"/>
    <property type="molecule type" value="Genomic_DNA"/>
</dbReference>
<protein>
    <submittedName>
        <fullName evidence="2 4">Uncharacterized protein</fullName>
    </submittedName>
</protein>
<dbReference type="RefSeq" id="XP_033568474.1">
    <property type="nucleotide sequence ID" value="XM_033714810.1"/>
</dbReference>
<feature type="non-terminal residue" evidence="2">
    <location>
        <position position="1"/>
    </location>
</feature>
<dbReference type="OrthoDB" id="4770059at2759"/>
<keyword evidence="3" id="KW-1185">Reference proteome</keyword>
<dbReference type="AlphaFoldDB" id="A0A6A6XYL1"/>
<proteinExistence type="predicted"/>
<evidence type="ECO:0000313" key="2">
    <source>
        <dbReference type="EMBL" id="KAF2801510.1"/>
    </source>
</evidence>
<evidence type="ECO:0000313" key="3">
    <source>
        <dbReference type="Proteomes" id="UP000504636"/>
    </source>
</evidence>
<evidence type="ECO:0000313" key="4">
    <source>
        <dbReference type="RefSeq" id="XP_033568474.1"/>
    </source>
</evidence>
<reference evidence="2 4" key="1">
    <citation type="journal article" date="2020" name="Stud. Mycol.">
        <title>101 Dothideomycetes genomes: a test case for predicting lifestyles and emergence of pathogens.</title>
        <authorList>
            <person name="Haridas S."/>
            <person name="Albert R."/>
            <person name="Binder M."/>
            <person name="Bloem J."/>
            <person name="Labutti K."/>
            <person name="Salamov A."/>
            <person name="Andreopoulos B."/>
            <person name="Baker S."/>
            <person name="Barry K."/>
            <person name="Bills G."/>
            <person name="Bluhm B."/>
            <person name="Cannon C."/>
            <person name="Castanera R."/>
            <person name="Culley D."/>
            <person name="Daum C."/>
            <person name="Ezra D."/>
            <person name="Gonzalez J."/>
            <person name="Henrissat B."/>
            <person name="Kuo A."/>
            <person name="Liang C."/>
            <person name="Lipzen A."/>
            <person name="Lutzoni F."/>
            <person name="Magnuson J."/>
            <person name="Mondo S."/>
            <person name="Nolan M."/>
            <person name="Ohm R."/>
            <person name="Pangilinan J."/>
            <person name="Park H.-J."/>
            <person name="Ramirez L."/>
            <person name="Alfaro M."/>
            <person name="Sun H."/>
            <person name="Tritt A."/>
            <person name="Yoshinaga Y."/>
            <person name="Zwiers L.-H."/>
            <person name="Turgeon B."/>
            <person name="Goodwin S."/>
            <person name="Spatafora J."/>
            <person name="Crous P."/>
            <person name="Grigoriev I."/>
        </authorList>
    </citation>
    <scope>NUCLEOTIDE SEQUENCE</scope>
    <source>
        <strain evidence="2 4">CBS 304.34</strain>
    </source>
</reference>
<gene>
    <name evidence="2 4" type="ORF">BDZ99DRAFT_370450</name>
</gene>
<name>A0A6A6XYL1_9PEZI</name>